<comment type="caution">
    <text evidence="2">The sequence shown here is derived from an EMBL/GenBank/DDBJ whole genome shotgun (WGS) entry which is preliminary data.</text>
</comment>
<organism evidence="2 3">
    <name type="scientific">Punica granatum</name>
    <name type="common">Pomegranate</name>
    <dbReference type="NCBI Taxonomy" id="22663"/>
    <lineage>
        <taxon>Eukaryota</taxon>
        <taxon>Viridiplantae</taxon>
        <taxon>Streptophyta</taxon>
        <taxon>Embryophyta</taxon>
        <taxon>Tracheophyta</taxon>
        <taxon>Spermatophyta</taxon>
        <taxon>Magnoliopsida</taxon>
        <taxon>eudicotyledons</taxon>
        <taxon>Gunneridae</taxon>
        <taxon>Pentapetalae</taxon>
        <taxon>rosids</taxon>
        <taxon>malvids</taxon>
        <taxon>Myrtales</taxon>
        <taxon>Lythraceae</taxon>
        <taxon>Punica</taxon>
    </lineage>
</organism>
<gene>
    <name evidence="2" type="ORF">CRG98_000452</name>
</gene>
<sequence>MAEEQGRNKEIKDAVAPRREAVKEIKGVVDDLPDCTYKYEAKSYENQLKRRTGQEMEGPKGLPHEQVPQPGDFSSEALERL</sequence>
<evidence type="ECO:0000256" key="1">
    <source>
        <dbReference type="SAM" id="MobiDB-lite"/>
    </source>
</evidence>
<feature type="region of interest" description="Disordered" evidence="1">
    <location>
        <begin position="44"/>
        <end position="81"/>
    </location>
</feature>
<proteinExistence type="predicted"/>
<dbReference type="AlphaFoldDB" id="A0A2I0LES0"/>
<protein>
    <submittedName>
        <fullName evidence="2">Uncharacterized protein</fullName>
    </submittedName>
</protein>
<dbReference type="EMBL" id="PGOL01000016">
    <property type="protein sequence ID" value="PKI79160.1"/>
    <property type="molecule type" value="Genomic_DNA"/>
</dbReference>
<reference evidence="2 3" key="1">
    <citation type="submission" date="2017-11" db="EMBL/GenBank/DDBJ databases">
        <title>De-novo sequencing of pomegranate (Punica granatum L.) genome.</title>
        <authorList>
            <person name="Akparov Z."/>
            <person name="Amiraslanov A."/>
            <person name="Hajiyeva S."/>
            <person name="Abbasov M."/>
            <person name="Kaur K."/>
            <person name="Hamwieh A."/>
            <person name="Solovyev V."/>
            <person name="Salamov A."/>
            <person name="Braich B."/>
            <person name="Kosarev P."/>
            <person name="Mahmoud A."/>
            <person name="Hajiyev E."/>
            <person name="Babayeva S."/>
            <person name="Izzatullayeva V."/>
            <person name="Mammadov A."/>
            <person name="Mammadov A."/>
            <person name="Sharifova S."/>
            <person name="Ojaghi J."/>
            <person name="Eynullazada K."/>
            <person name="Bayramov B."/>
            <person name="Abdulazimova A."/>
            <person name="Shahmuradov I."/>
        </authorList>
    </citation>
    <scope>NUCLEOTIDE SEQUENCE [LARGE SCALE GENOMIC DNA]</scope>
    <source>
        <strain evidence="3">cv. AG2017</strain>
        <tissue evidence="2">Leaf</tissue>
    </source>
</reference>
<name>A0A2I0LES0_PUNGR</name>
<accession>A0A2I0LES0</accession>
<keyword evidence="3" id="KW-1185">Reference proteome</keyword>
<evidence type="ECO:0000313" key="3">
    <source>
        <dbReference type="Proteomes" id="UP000233551"/>
    </source>
</evidence>
<evidence type="ECO:0000313" key="2">
    <source>
        <dbReference type="EMBL" id="PKI79160.1"/>
    </source>
</evidence>
<dbReference type="Proteomes" id="UP000233551">
    <property type="component" value="Unassembled WGS sequence"/>
</dbReference>